<reference evidence="3 4" key="1">
    <citation type="journal article" date="2019" name="Int. J. Syst. Evol. Microbiol.">
        <title>The Global Catalogue of Microorganisms (GCM) 10K type strain sequencing project: providing services to taxonomists for standard genome sequencing and annotation.</title>
        <authorList>
            <consortium name="The Broad Institute Genomics Platform"/>
            <consortium name="The Broad Institute Genome Sequencing Center for Infectious Disease"/>
            <person name="Wu L."/>
            <person name="Ma J."/>
        </authorList>
    </citation>
    <scope>NUCLEOTIDE SEQUENCE [LARGE SCALE GENOMIC DNA]</scope>
    <source>
        <strain evidence="3 4">DSM 26526</strain>
    </source>
</reference>
<evidence type="ECO:0000256" key="1">
    <source>
        <dbReference type="SAM" id="MobiDB-lite"/>
    </source>
</evidence>
<proteinExistence type="predicted"/>
<sequence length="277" mass="29849">MLHTDALGLLIGAVVLDAVHGVEPGHGWPVAAAYALDQTNKWLYGFASSLIIGVGHLISSLAMVGVFFYAKSYFSLTQINEPITLFEGVQIGGPVSLVAGVLLILLGIREYFGHSHGDEHSHDNDATSQDHGHEHTHDDHSHDHHGHDDHEETSPGILARLKGLVTGGGHSHDHAGDDFDEAANRGLLGIAWFAFVLGFAHEEEFEIIGLCAGSNYCLELMSAYAITVIVGIVGLTMLLVAGYTHYEERVEQYTPYLPVFSAAVLILMGLGFITGLY</sequence>
<dbReference type="RefSeq" id="WP_390246333.1">
    <property type="nucleotide sequence ID" value="NZ_JBHTAB010000009.1"/>
</dbReference>
<evidence type="ECO:0000313" key="4">
    <source>
        <dbReference type="Proteomes" id="UP001596460"/>
    </source>
</evidence>
<feature type="transmembrane region" description="Helical" evidence="2">
    <location>
        <begin position="221"/>
        <end position="244"/>
    </location>
</feature>
<evidence type="ECO:0000256" key="2">
    <source>
        <dbReference type="SAM" id="Phobius"/>
    </source>
</evidence>
<comment type="caution">
    <text evidence="3">The sequence shown here is derived from an EMBL/GenBank/DDBJ whole genome shotgun (WGS) entry which is preliminary data.</text>
</comment>
<feature type="transmembrane region" description="Helical" evidence="2">
    <location>
        <begin position="45"/>
        <end position="70"/>
    </location>
</feature>
<dbReference type="AlphaFoldDB" id="A0ABD5XMH2"/>
<evidence type="ECO:0008006" key="5">
    <source>
        <dbReference type="Google" id="ProtNLM"/>
    </source>
</evidence>
<evidence type="ECO:0000313" key="3">
    <source>
        <dbReference type="EMBL" id="MFC7130776.1"/>
    </source>
</evidence>
<accession>A0ABD5XMH2</accession>
<feature type="transmembrane region" description="Helical" evidence="2">
    <location>
        <begin position="91"/>
        <end position="108"/>
    </location>
</feature>
<feature type="transmembrane region" description="Helical" evidence="2">
    <location>
        <begin position="256"/>
        <end position="276"/>
    </location>
</feature>
<dbReference type="EMBL" id="JBHTAB010000009">
    <property type="protein sequence ID" value="MFC7130776.1"/>
    <property type="molecule type" value="Genomic_DNA"/>
</dbReference>
<gene>
    <name evidence="3" type="ORF">ACFQI8_15455</name>
</gene>
<protein>
    <recommendedName>
        <fullName evidence="5">Nickel/cobalt efflux system</fullName>
    </recommendedName>
</protein>
<keyword evidence="2" id="KW-1133">Transmembrane helix</keyword>
<dbReference type="Proteomes" id="UP001596460">
    <property type="component" value="Unassembled WGS sequence"/>
</dbReference>
<keyword evidence="2" id="KW-0812">Transmembrane</keyword>
<name>A0ABD5XMH2_9EURY</name>
<feature type="region of interest" description="Disordered" evidence="1">
    <location>
        <begin position="117"/>
        <end position="153"/>
    </location>
</feature>
<keyword evidence="4" id="KW-1185">Reference proteome</keyword>
<keyword evidence="2" id="KW-0472">Membrane</keyword>
<organism evidence="3 4">
    <name type="scientific">Haloferax chudinovii</name>
    <dbReference type="NCBI Taxonomy" id="1109010"/>
    <lineage>
        <taxon>Archaea</taxon>
        <taxon>Methanobacteriati</taxon>
        <taxon>Methanobacteriota</taxon>
        <taxon>Stenosarchaea group</taxon>
        <taxon>Halobacteria</taxon>
        <taxon>Halobacteriales</taxon>
        <taxon>Haloferacaceae</taxon>
        <taxon>Haloferax</taxon>
    </lineage>
</organism>